<protein>
    <submittedName>
        <fullName evidence="2">Uncharacterized protein</fullName>
    </submittedName>
</protein>
<organism evidence="2 3">
    <name type="scientific">Oribacterium sinus F0268</name>
    <dbReference type="NCBI Taxonomy" id="585501"/>
    <lineage>
        <taxon>Bacteria</taxon>
        <taxon>Bacillati</taxon>
        <taxon>Bacillota</taxon>
        <taxon>Clostridia</taxon>
        <taxon>Lachnospirales</taxon>
        <taxon>Lachnospiraceae</taxon>
        <taxon>Oribacterium</taxon>
    </lineage>
</organism>
<keyword evidence="1" id="KW-1133">Transmembrane helix</keyword>
<dbReference type="RefSeq" id="WP_007157528.1">
    <property type="nucleotide sequence ID" value="NZ_GG668534.1"/>
</dbReference>
<evidence type="ECO:0000313" key="2">
    <source>
        <dbReference type="EMBL" id="EEJ50344.1"/>
    </source>
</evidence>
<dbReference type="HOGENOM" id="CLU_1309111_0_0_9"/>
<dbReference type="EMBL" id="ACKX01000220">
    <property type="protein sequence ID" value="EEJ50344.1"/>
    <property type="molecule type" value="Genomic_DNA"/>
</dbReference>
<dbReference type="InParanoid" id="C2L0W3"/>
<dbReference type="Proteomes" id="UP000004121">
    <property type="component" value="Unassembled WGS sequence"/>
</dbReference>
<feature type="transmembrane region" description="Helical" evidence="1">
    <location>
        <begin position="95"/>
        <end position="122"/>
    </location>
</feature>
<keyword evidence="1" id="KW-0812">Transmembrane</keyword>
<reference evidence="2 3" key="1">
    <citation type="submission" date="2009-04" db="EMBL/GenBank/DDBJ databases">
        <authorList>
            <person name="Qin X."/>
            <person name="Bachman B."/>
            <person name="Battles P."/>
            <person name="Bell A."/>
            <person name="Bess C."/>
            <person name="Bickham C."/>
            <person name="Chaboub L."/>
            <person name="Chen D."/>
            <person name="Coyle M."/>
            <person name="Deiros D.R."/>
            <person name="Dinh H."/>
            <person name="Forbes L."/>
            <person name="Fowler G."/>
            <person name="Francisco L."/>
            <person name="Fu Q."/>
            <person name="Gubbala S."/>
            <person name="Hale W."/>
            <person name="Han Y."/>
            <person name="Hemphill L."/>
            <person name="Highlander S.K."/>
            <person name="Hirani K."/>
            <person name="Hogues M."/>
            <person name="Jackson L."/>
            <person name="Jakkamsetti A."/>
            <person name="Javaid M."/>
            <person name="Jiang H."/>
            <person name="Korchina V."/>
            <person name="Kovar C."/>
            <person name="Lara F."/>
            <person name="Lee S."/>
            <person name="Mata R."/>
            <person name="Mathew T."/>
            <person name="Moen C."/>
            <person name="Morales K."/>
            <person name="Munidasa M."/>
            <person name="Nazareth L."/>
            <person name="Ngo R."/>
            <person name="Nguyen L."/>
            <person name="Okwuonu G."/>
            <person name="Ongeri F."/>
            <person name="Patil S."/>
            <person name="Petrosino J."/>
            <person name="Pham C."/>
            <person name="Pham P."/>
            <person name="Pu L.-L."/>
            <person name="Puazo M."/>
            <person name="Raj R."/>
            <person name="Reid J."/>
            <person name="Rouhana J."/>
            <person name="Saada N."/>
            <person name="Shang Y."/>
            <person name="Simmons D."/>
            <person name="Thornton R."/>
            <person name="Warren J."/>
            <person name="Weissenberger G."/>
            <person name="Zhang J."/>
            <person name="Zhang L."/>
            <person name="Zhou C."/>
            <person name="Zhu D."/>
            <person name="Muzny D."/>
            <person name="Worley K."/>
            <person name="Gibbs R."/>
        </authorList>
    </citation>
    <scope>NUCLEOTIDE SEQUENCE [LARGE SCALE GENOMIC DNA]</scope>
    <source>
        <strain evidence="2 3">F0268</strain>
    </source>
</reference>
<accession>C2L0W3</accession>
<dbReference type="AlphaFoldDB" id="C2L0W3"/>
<evidence type="ECO:0000256" key="1">
    <source>
        <dbReference type="SAM" id="Phobius"/>
    </source>
</evidence>
<gene>
    <name evidence="2" type="ORF">HMPREF6123_2382</name>
</gene>
<keyword evidence="1" id="KW-0472">Membrane</keyword>
<evidence type="ECO:0000313" key="3">
    <source>
        <dbReference type="Proteomes" id="UP000004121"/>
    </source>
</evidence>
<comment type="caution">
    <text evidence="2">The sequence shown here is derived from an EMBL/GenBank/DDBJ whole genome shotgun (WGS) entry which is preliminary data.</text>
</comment>
<feature type="transmembrane region" description="Helical" evidence="1">
    <location>
        <begin position="63"/>
        <end position="83"/>
    </location>
</feature>
<keyword evidence="3" id="KW-1185">Reference proteome</keyword>
<proteinExistence type="predicted"/>
<sequence>MEEQAGCKRKIRGNILPKYTDSEFMLRVGGKAMLTEAEREKVYFTRGFRNFCFRAEKANPHYLFYRFVNIIYFCFLFLIWFAISEFKITWYTKLLFFICFSNIIIGYFWGAWLKIIILLHLFKRTQKQQKETQNSSSEWLEIFLKKIINGEVLVIDLGDGFALYQKQKLIVFFYKGFFYDMDYYEKFKKVFFEPESAIQQLNNNNNIPKE</sequence>
<name>C2L0W3_9FIRM</name>